<dbReference type="Pfam" id="PF08238">
    <property type="entry name" value="Sel1"/>
    <property type="match status" value="2"/>
</dbReference>
<dbReference type="SMART" id="SM00671">
    <property type="entry name" value="SEL1"/>
    <property type="match status" value="2"/>
</dbReference>
<dbReference type="InterPro" id="IPR011990">
    <property type="entry name" value="TPR-like_helical_dom_sf"/>
</dbReference>
<dbReference type="SUPFAM" id="SSF81901">
    <property type="entry name" value="HCP-like"/>
    <property type="match status" value="1"/>
</dbReference>
<dbReference type="EMBL" id="AQFL01000011">
    <property type="protein sequence ID" value="EOR08351.1"/>
    <property type="molecule type" value="Genomic_DNA"/>
</dbReference>
<dbReference type="AlphaFoldDB" id="R9B7K8"/>
<proteinExistence type="predicted"/>
<comment type="caution">
    <text evidence="1">The sequence shown here is derived from an EMBL/GenBank/DDBJ whole genome shotgun (WGS) entry which is preliminary data.</text>
</comment>
<dbReference type="InterPro" id="IPR006597">
    <property type="entry name" value="Sel1-like"/>
</dbReference>
<dbReference type="Proteomes" id="UP000016203">
    <property type="component" value="Unassembled WGS sequence"/>
</dbReference>
<protein>
    <recommendedName>
        <fullName evidence="3">Beta-lactamase</fullName>
    </recommendedName>
</protein>
<organism evidence="1 2">
    <name type="scientific">Acinetobacter genomosp. 15BJ</name>
    <dbReference type="NCBI Taxonomy" id="106651"/>
    <lineage>
        <taxon>Bacteria</taxon>
        <taxon>Pseudomonadati</taxon>
        <taxon>Pseudomonadota</taxon>
        <taxon>Gammaproteobacteria</taxon>
        <taxon>Moraxellales</taxon>
        <taxon>Moraxellaceae</taxon>
        <taxon>Acinetobacter</taxon>
    </lineage>
</organism>
<gene>
    <name evidence="1" type="ORF">F896_01646</name>
</gene>
<dbReference type="HOGENOM" id="CLU_2662758_0_0_6"/>
<sequence>MGSSNIAYIHEEAKGVAKNYKKAAEFYELAVAQGENEALLDLARIYEKGGYGLTKNLKKSKEYEAQWDELQDSDS</sequence>
<name>R9B7K8_9GAMM</name>
<evidence type="ECO:0008006" key="3">
    <source>
        <dbReference type="Google" id="ProtNLM"/>
    </source>
</evidence>
<dbReference type="Gene3D" id="1.25.40.10">
    <property type="entry name" value="Tetratricopeptide repeat domain"/>
    <property type="match status" value="1"/>
</dbReference>
<dbReference type="PATRIC" id="fig|1217699.3.peg.1590"/>
<reference evidence="1 2" key="1">
    <citation type="submission" date="2013-03" db="EMBL/GenBank/DDBJ databases">
        <title>The Genome Sequence of Acinetobacter sp. CIP 110321.</title>
        <authorList>
            <consortium name="The Broad Institute Genome Sequencing Platform"/>
            <consortium name="The Broad Institute Genome Sequencing Center for Infectious Disease"/>
            <person name="Cerqueira G."/>
            <person name="Feldgarden M."/>
            <person name="Courvalin P."/>
            <person name="Perichon B."/>
            <person name="Grillot-Courvalin C."/>
            <person name="Clermont D."/>
            <person name="Rocha E."/>
            <person name="Yoon E.-J."/>
            <person name="Nemec A."/>
            <person name="Walker B."/>
            <person name="Young S.K."/>
            <person name="Zeng Q."/>
            <person name="Gargeya S."/>
            <person name="Fitzgerald M."/>
            <person name="Haas B."/>
            <person name="Abouelleil A."/>
            <person name="Alvarado L."/>
            <person name="Arachchi H.M."/>
            <person name="Berlin A.M."/>
            <person name="Chapman S.B."/>
            <person name="Dewar J."/>
            <person name="Goldberg J."/>
            <person name="Griggs A."/>
            <person name="Gujja S."/>
            <person name="Hansen M."/>
            <person name="Howarth C."/>
            <person name="Imamovic A."/>
            <person name="Larimer J."/>
            <person name="McCowan C."/>
            <person name="Murphy C."/>
            <person name="Neiman D."/>
            <person name="Pearson M."/>
            <person name="Priest M."/>
            <person name="Roberts A."/>
            <person name="Saif S."/>
            <person name="Shea T."/>
            <person name="Sisk P."/>
            <person name="Sykes S."/>
            <person name="Wortman J."/>
            <person name="Nusbaum C."/>
            <person name="Birren B."/>
        </authorList>
    </citation>
    <scope>NUCLEOTIDE SEQUENCE [LARGE SCALE GENOMIC DNA]</scope>
    <source>
        <strain evidence="1 2">CIP 110321</strain>
    </source>
</reference>
<evidence type="ECO:0000313" key="1">
    <source>
        <dbReference type="EMBL" id="EOR08351.1"/>
    </source>
</evidence>
<evidence type="ECO:0000313" key="2">
    <source>
        <dbReference type="Proteomes" id="UP000016203"/>
    </source>
</evidence>
<accession>R9B7K8</accession>